<gene>
    <name evidence="2" type="ORF">Gohar_002851</name>
</gene>
<evidence type="ECO:0000313" key="2">
    <source>
        <dbReference type="EMBL" id="MBA0810905.1"/>
    </source>
</evidence>
<dbReference type="AlphaFoldDB" id="A0A7J9HPV2"/>
<evidence type="ECO:0000313" key="3">
    <source>
        <dbReference type="Proteomes" id="UP000593560"/>
    </source>
</evidence>
<sequence length="93" mass="10152">MERDTKGRISGEERDTGRNNRGDVEKSRELNGADSDNGPMDLVLTDENDPLLSMEGKKQQWVEGDTTISSGNNIEGGLHDITTNSAGRSSQMQ</sequence>
<proteinExistence type="predicted"/>
<dbReference type="Proteomes" id="UP000593560">
    <property type="component" value="Unassembled WGS sequence"/>
</dbReference>
<feature type="region of interest" description="Disordered" evidence="1">
    <location>
        <begin position="66"/>
        <end position="93"/>
    </location>
</feature>
<protein>
    <submittedName>
        <fullName evidence="2">Uncharacterized protein</fullName>
    </submittedName>
</protein>
<dbReference type="EMBL" id="JABFAD010000010">
    <property type="protein sequence ID" value="MBA0810905.1"/>
    <property type="molecule type" value="Genomic_DNA"/>
</dbReference>
<dbReference type="OrthoDB" id="1001621at2759"/>
<feature type="region of interest" description="Disordered" evidence="1">
    <location>
        <begin position="1"/>
        <end position="45"/>
    </location>
</feature>
<keyword evidence="3" id="KW-1185">Reference proteome</keyword>
<reference evidence="2 3" key="1">
    <citation type="journal article" date="2019" name="Genome Biol. Evol.">
        <title>Insights into the evolution of the New World diploid cottons (Gossypium, subgenus Houzingenia) based on genome sequencing.</title>
        <authorList>
            <person name="Grover C.E."/>
            <person name="Arick M.A. 2nd"/>
            <person name="Thrash A."/>
            <person name="Conover J.L."/>
            <person name="Sanders W.S."/>
            <person name="Peterson D.G."/>
            <person name="Frelichowski J.E."/>
            <person name="Scheffler J.A."/>
            <person name="Scheffler B.E."/>
            <person name="Wendel J.F."/>
        </authorList>
    </citation>
    <scope>NUCLEOTIDE SEQUENCE [LARGE SCALE GENOMIC DNA]</scope>
    <source>
        <strain evidence="2">0</strain>
        <tissue evidence="2">Leaf</tissue>
    </source>
</reference>
<comment type="caution">
    <text evidence="2">The sequence shown here is derived from an EMBL/GenBank/DDBJ whole genome shotgun (WGS) entry which is preliminary data.</text>
</comment>
<feature type="compositionally biased region" description="Polar residues" evidence="1">
    <location>
        <begin position="81"/>
        <end position="93"/>
    </location>
</feature>
<organism evidence="2 3">
    <name type="scientific">Gossypium harknessii</name>
    <dbReference type="NCBI Taxonomy" id="34285"/>
    <lineage>
        <taxon>Eukaryota</taxon>
        <taxon>Viridiplantae</taxon>
        <taxon>Streptophyta</taxon>
        <taxon>Embryophyta</taxon>
        <taxon>Tracheophyta</taxon>
        <taxon>Spermatophyta</taxon>
        <taxon>Magnoliopsida</taxon>
        <taxon>eudicotyledons</taxon>
        <taxon>Gunneridae</taxon>
        <taxon>Pentapetalae</taxon>
        <taxon>rosids</taxon>
        <taxon>malvids</taxon>
        <taxon>Malvales</taxon>
        <taxon>Malvaceae</taxon>
        <taxon>Malvoideae</taxon>
        <taxon>Gossypium</taxon>
    </lineage>
</organism>
<feature type="compositionally biased region" description="Basic and acidic residues" evidence="1">
    <location>
        <begin position="1"/>
        <end position="31"/>
    </location>
</feature>
<evidence type="ECO:0000256" key="1">
    <source>
        <dbReference type="SAM" id="MobiDB-lite"/>
    </source>
</evidence>
<name>A0A7J9HPV2_9ROSI</name>
<accession>A0A7J9HPV2</accession>